<dbReference type="AlphaFoldDB" id="A0A0D2N6U5"/>
<keyword evidence="8" id="KW-0342">GTP-binding</keyword>
<gene>
    <name evidence="13" type="ORF">HYPSUDRAFT_149914</name>
</gene>
<evidence type="ECO:0000313" key="13">
    <source>
        <dbReference type="EMBL" id="KJA14824.1"/>
    </source>
</evidence>
<evidence type="ECO:0000256" key="6">
    <source>
        <dbReference type="ARBA" id="ARBA00022741"/>
    </source>
</evidence>
<dbReference type="PANTHER" id="PTHR10367:SF17">
    <property type="entry name" value="MRNA-CAPPING ENZYME"/>
    <property type="match status" value="1"/>
</dbReference>
<keyword evidence="5" id="KW-0548">Nucleotidyltransferase</keyword>
<keyword evidence="6" id="KW-0547">Nucleotide-binding</keyword>
<dbReference type="PANTHER" id="PTHR10367">
    <property type="entry name" value="MRNA-CAPPING ENZYME"/>
    <property type="match status" value="1"/>
</dbReference>
<keyword evidence="3" id="KW-0507">mRNA processing</keyword>
<dbReference type="STRING" id="945553.A0A0D2N6U5"/>
<dbReference type="GO" id="GO:0005634">
    <property type="term" value="C:nucleus"/>
    <property type="evidence" value="ECO:0007669"/>
    <property type="project" value="UniProtKB-SubCell"/>
</dbReference>
<dbReference type="GO" id="GO:0006370">
    <property type="term" value="P:7-methylguanosine mRNA capping"/>
    <property type="evidence" value="ECO:0007669"/>
    <property type="project" value="UniProtKB-KW"/>
</dbReference>
<evidence type="ECO:0000256" key="7">
    <source>
        <dbReference type="ARBA" id="ARBA00023042"/>
    </source>
</evidence>
<comment type="catalytic activity">
    <reaction evidence="10">
        <text>a 5'-end diphospho-ribonucleoside in mRNA + GTP + H(+) = a 5'-end (5'-triphosphoguanosine)-ribonucleoside in mRNA + diphosphate</text>
        <dbReference type="Rhea" id="RHEA:67012"/>
        <dbReference type="Rhea" id="RHEA-COMP:17165"/>
        <dbReference type="Rhea" id="RHEA-COMP:17166"/>
        <dbReference type="ChEBI" id="CHEBI:15378"/>
        <dbReference type="ChEBI" id="CHEBI:33019"/>
        <dbReference type="ChEBI" id="CHEBI:37565"/>
        <dbReference type="ChEBI" id="CHEBI:167616"/>
        <dbReference type="ChEBI" id="CHEBI:167617"/>
        <dbReference type="EC" id="2.7.7.50"/>
    </reaction>
    <physiologicalReaction direction="left-to-right" evidence="10">
        <dbReference type="Rhea" id="RHEA:67013"/>
    </physiologicalReaction>
</comment>
<dbReference type="InterPro" id="IPR012310">
    <property type="entry name" value="DNA_ligase_ATP-dep_cent"/>
</dbReference>
<evidence type="ECO:0000256" key="10">
    <source>
        <dbReference type="ARBA" id="ARBA00044624"/>
    </source>
</evidence>
<accession>A0A0D2N6U5</accession>
<name>A0A0D2N6U5_HYPSF</name>
<dbReference type="Gene3D" id="3.30.470.30">
    <property type="entry name" value="DNA ligase/mRNA capping enzyme"/>
    <property type="match status" value="1"/>
</dbReference>
<dbReference type="Pfam" id="PF01331">
    <property type="entry name" value="mRNA_cap_enzyme"/>
    <property type="match status" value="1"/>
</dbReference>
<evidence type="ECO:0000256" key="3">
    <source>
        <dbReference type="ARBA" id="ARBA00022664"/>
    </source>
</evidence>
<dbReference type="GO" id="GO:0006281">
    <property type="term" value="P:DNA repair"/>
    <property type="evidence" value="ECO:0007669"/>
    <property type="project" value="InterPro"/>
</dbReference>
<feature type="domain" description="ATP-dependent DNA ligase family profile" evidence="12">
    <location>
        <begin position="122"/>
        <end position="233"/>
    </location>
</feature>
<dbReference type="GO" id="GO:0006310">
    <property type="term" value="P:DNA recombination"/>
    <property type="evidence" value="ECO:0007669"/>
    <property type="project" value="InterPro"/>
</dbReference>
<dbReference type="OrthoDB" id="200924at2759"/>
<proteinExistence type="predicted"/>
<dbReference type="SUPFAM" id="SSF50249">
    <property type="entry name" value="Nucleic acid-binding proteins"/>
    <property type="match status" value="1"/>
</dbReference>
<feature type="compositionally biased region" description="Low complexity" evidence="11">
    <location>
        <begin position="374"/>
        <end position="394"/>
    </location>
</feature>
<keyword evidence="7" id="KW-0506">mRNA capping</keyword>
<evidence type="ECO:0000313" key="14">
    <source>
        <dbReference type="Proteomes" id="UP000054270"/>
    </source>
</evidence>
<dbReference type="GO" id="GO:0004484">
    <property type="term" value="F:mRNA guanylyltransferase activity"/>
    <property type="evidence" value="ECO:0007669"/>
    <property type="project" value="UniProtKB-EC"/>
</dbReference>
<evidence type="ECO:0000256" key="11">
    <source>
        <dbReference type="SAM" id="MobiDB-lite"/>
    </source>
</evidence>
<dbReference type="GO" id="GO:0003910">
    <property type="term" value="F:DNA ligase (ATP) activity"/>
    <property type="evidence" value="ECO:0007669"/>
    <property type="project" value="InterPro"/>
</dbReference>
<dbReference type="EC" id="2.7.7.50" evidence="2"/>
<comment type="subcellular location">
    <subcellularLocation>
        <location evidence="1">Nucleus</location>
    </subcellularLocation>
</comment>
<dbReference type="EMBL" id="KN817664">
    <property type="protein sequence ID" value="KJA14824.1"/>
    <property type="molecule type" value="Genomic_DNA"/>
</dbReference>
<dbReference type="GO" id="GO:0005525">
    <property type="term" value="F:GTP binding"/>
    <property type="evidence" value="ECO:0007669"/>
    <property type="project" value="UniProtKB-KW"/>
</dbReference>
<organism evidence="13 14">
    <name type="scientific">Hypholoma sublateritium (strain FD-334 SS-4)</name>
    <dbReference type="NCBI Taxonomy" id="945553"/>
    <lineage>
        <taxon>Eukaryota</taxon>
        <taxon>Fungi</taxon>
        <taxon>Dikarya</taxon>
        <taxon>Basidiomycota</taxon>
        <taxon>Agaricomycotina</taxon>
        <taxon>Agaricomycetes</taxon>
        <taxon>Agaricomycetidae</taxon>
        <taxon>Agaricales</taxon>
        <taxon>Agaricineae</taxon>
        <taxon>Strophariaceae</taxon>
        <taxon>Hypholoma</taxon>
    </lineage>
</organism>
<evidence type="ECO:0000256" key="4">
    <source>
        <dbReference type="ARBA" id="ARBA00022679"/>
    </source>
</evidence>
<keyword evidence="4" id="KW-0808">Transferase</keyword>
<dbReference type="SUPFAM" id="SSF56091">
    <property type="entry name" value="DNA ligase/mRNA capping enzyme, catalytic domain"/>
    <property type="match status" value="1"/>
</dbReference>
<dbReference type="Pfam" id="PF03919">
    <property type="entry name" value="mRNA_cap_C"/>
    <property type="match status" value="1"/>
</dbReference>
<dbReference type="PROSITE" id="PS50160">
    <property type="entry name" value="DNA_LIGASE_A3"/>
    <property type="match status" value="1"/>
</dbReference>
<dbReference type="Gene3D" id="2.40.50.140">
    <property type="entry name" value="Nucleic acid-binding proteins"/>
    <property type="match status" value="1"/>
</dbReference>
<protein>
    <recommendedName>
        <fullName evidence="2">mRNA guanylyltransferase</fullName>
        <ecNumber evidence="2">2.7.7.50</ecNumber>
    </recommendedName>
</protein>
<dbReference type="OMA" id="KDYYVCE"/>
<dbReference type="InterPro" id="IPR001339">
    <property type="entry name" value="mRNA_cap_enzyme_adenylation"/>
</dbReference>
<evidence type="ECO:0000256" key="8">
    <source>
        <dbReference type="ARBA" id="ARBA00023134"/>
    </source>
</evidence>
<sequence length="427" mass="48929">MPIPDLPGVLVPRHSDQEHWLKSHVAHMCHIDNPEKQPVSFAQRDLDKLEKQDYWVCEKSDGIRVLFLVVTNLETKDQTTFIIDRHNTYREITGIYLPHHENPLMPLRSSLIDGELVIDVDPATHQEKVRFLAFDCLVIDDFNVMDRPLDKRYGRLKEWFYKPYARMIMDHPHVAEKQPFSLKVKEIKLSYHVEQVFSVDIPALQHGNDGLIYTCVSTPYTPGTDTNILKWKPPSENSIDFKLVLRFPPSKYNPNEPDWHAKPLFLLHVWCGGDKYEQYDDLHVEDMEWEDLKRSGEQVDDRVVEVHWDPSIARWRMMRFRDDKPHGNHKSVVENILSSIADGVEKDALLERSNAIRASWKARHGQPAGPPGPSGQQHALPARPAHLPPSASSSTAQLPPIEFKYGPLAASPWSKVAGPAVVAGMKR</sequence>
<dbReference type="GO" id="GO:0005524">
    <property type="term" value="F:ATP binding"/>
    <property type="evidence" value="ECO:0007669"/>
    <property type="project" value="InterPro"/>
</dbReference>
<dbReference type="InterPro" id="IPR012340">
    <property type="entry name" value="NA-bd_OB-fold"/>
</dbReference>
<evidence type="ECO:0000256" key="9">
    <source>
        <dbReference type="ARBA" id="ARBA00023242"/>
    </source>
</evidence>
<evidence type="ECO:0000259" key="12">
    <source>
        <dbReference type="PROSITE" id="PS50160"/>
    </source>
</evidence>
<keyword evidence="14" id="KW-1185">Reference proteome</keyword>
<keyword evidence="9" id="KW-0539">Nucleus</keyword>
<reference evidence="14" key="1">
    <citation type="submission" date="2014-04" db="EMBL/GenBank/DDBJ databases">
        <title>Evolutionary Origins and Diversification of the Mycorrhizal Mutualists.</title>
        <authorList>
            <consortium name="DOE Joint Genome Institute"/>
            <consortium name="Mycorrhizal Genomics Consortium"/>
            <person name="Kohler A."/>
            <person name="Kuo A."/>
            <person name="Nagy L.G."/>
            <person name="Floudas D."/>
            <person name="Copeland A."/>
            <person name="Barry K.W."/>
            <person name="Cichocki N."/>
            <person name="Veneault-Fourrey C."/>
            <person name="LaButti K."/>
            <person name="Lindquist E.A."/>
            <person name="Lipzen A."/>
            <person name="Lundell T."/>
            <person name="Morin E."/>
            <person name="Murat C."/>
            <person name="Riley R."/>
            <person name="Ohm R."/>
            <person name="Sun H."/>
            <person name="Tunlid A."/>
            <person name="Henrissat B."/>
            <person name="Grigoriev I.V."/>
            <person name="Hibbett D.S."/>
            <person name="Martin F."/>
        </authorList>
    </citation>
    <scope>NUCLEOTIDE SEQUENCE [LARGE SCALE GENOMIC DNA]</scope>
    <source>
        <strain evidence="14">FD-334 SS-4</strain>
    </source>
</reference>
<evidence type="ECO:0000256" key="1">
    <source>
        <dbReference type="ARBA" id="ARBA00004123"/>
    </source>
</evidence>
<dbReference type="InterPro" id="IPR013846">
    <property type="entry name" value="mRNA_cap_enzyme_C"/>
</dbReference>
<dbReference type="Proteomes" id="UP000054270">
    <property type="component" value="Unassembled WGS sequence"/>
</dbReference>
<evidence type="ECO:0000256" key="2">
    <source>
        <dbReference type="ARBA" id="ARBA00012475"/>
    </source>
</evidence>
<evidence type="ECO:0000256" key="5">
    <source>
        <dbReference type="ARBA" id="ARBA00022695"/>
    </source>
</evidence>
<dbReference type="InterPro" id="IPR051029">
    <property type="entry name" value="mRNA_Capping_Enz/RNA_Phosphat"/>
</dbReference>
<feature type="region of interest" description="Disordered" evidence="11">
    <location>
        <begin position="359"/>
        <end position="395"/>
    </location>
</feature>
<dbReference type="CDD" id="cd07895">
    <property type="entry name" value="Adenylation_mRNA_capping"/>
    <property type="match status" value="1"/>
</dbReference>